<dbReference type="InterPro" id="IPR000620">
    <property type="entry name" value="EamA_dom"/>
</dbReference>
<proteinExistence type="predicted"/>
<feature type="transmembrane region" description="Helical" evidence="6">
    <location>
        <begin position="34"/>
        <end position="54"/>
    </location>
</feature>
<dbReference type="STRING" id="1539051.AL01_04825"/>
<name>A0A1S8GQR9_9PROT</name>
<dbReference type="RefSeq" id="WP_077396271.1">
    <property type="nucleotide sequence ID" value="NZ_JATM01000002.1"/>
</dbReference>
<keyword evidence="3 6" id="KW-0812">Transmembrane</keyword>
<evidence type="ECO:0000313" key="9">
    <source>
        <dbReference type="Proteomes" id="UP000200980"/>
    </source>
</evidence>
<dbReference type="SUPFAM" id="SSF103481">
    <property type="entry name" value="Multidrug resistance efflux transporter EmrE"/>
    <property type="match status" value="2"/>
</dbReference>
<dbReference type="PANTHER" id="PTHR32322:SF18">
    <property type="entry name" value="S-ADENOSYLMETHIONINE_S-ADENOSYLHOMOCYSTEINE TRANSPORTER"/>
    <property type="match status" value="1"/>
</dbReference>
<dbReference type="EMBL" id="JATM01000002">
    <property type="protein sequence ID" value="OOL19048.1"/>
    <property type="molecule type" value="Genomic_DNA"/>
</dbReference>
<feature type="transmembrane region" description="Helical" evidence="6">
    <location>
        <begin position="199"/>
        <end position="219"/>
    </location>
</feature>
<dbReference type="OrthoDB" id="7216522at2"/>
<keyword evidence="5 6" id="KW-0472">Membrane</keyword>
<evidence type="ECO:0000256" key="3">
    <source>
        <dbReference type="ARBA" id="ARBA00022692"/>
    </source>
</evidence>
<accession>A0A1S8GQR9</accession>
<keyword evidence="9" id="KW-1185">Reference proteome</keyword>
<dbReference type="AlphaFoldDB" id="A0A1S8GQR9"/>
<evidence type="ECO:0000256" key="5">
    <source>
        <dbReference type="ARBA" id="ARBA00023136"/>
    </source>
</evidence>
<dbReference type="Pfam" id="PF00892">
    <property type="entry name" value="EamA"/>
    <property type="match status" value="1"/>
</dbReference>
<dbReference type="PANTHER" id="PTHR32322">
    <property type="entry name" value="INNER MEMBRANE TRANSPORTER"/>
    <property type="match status" value="1"/>
</dbReference>
<feature type="transmembrane region" description="Helical" evidence="6">
    <location>
        <begin position="231"/>
        <end position="250"/>
    </location>
</feature>
<feature type="transmembrane region" description="Helical" evidence="6">
    <location>
        <begin position="158"/>
        <end position="178"/>
    </location>
</feature>
<evidence type="ECO:0000259" key="7">
    <source>
        <dbReference type="Pfam" id="PF00892"/>
    </source>
</evidence>
<evidence type="ECO:0000256" key="1">
    <source>
        <dbReference type="ARBA" id="ARBA00004651"/>
    </source>
</evidence>
<feature type="transmembrane region" description="Helical" evidence="6">
    <location>
        <begin position="257"/>
        <end position="278"/>
    </location>
</feature>
<gene>
    <name evidence="8" type="ORF">AL01_04825</name>
</gene>
<comment type="caution">
    <text evidence="8">The sequence shown here is derived from an EMBL/GenBank/DDBJ whole genome shotgun (WGS) entry which is preliminary data.</text>
</comment>
<feature type="transmembrane region" description="Helical" evidence="6">
    <location>
        <begin position="66"/>
        <end position="84"/>
    </location>
</feature>
<keyword evidence="4 6" id="KW-1133">Transmembrane helix</keyword>
<feature type="transmembrane region" description="Helical" evidence="6">
    <location>
        <begin position="127"/>
        <end position="146"/>
    </location>
</feature>
<evidence type="ECO:0000313" key="8">
    <source>
        <dbReference type="EMBL" id="OOL19048.1"/>
    </source>
</evidence>
<organism evidence="8 9">
    <name type="scientific">Bombella intestini</name>
    <dbReference type="NCBI Taxonomy" id="1539051"/>
    <lineage>
        <taxon>Bacteria</taxon>
        <taxon>Pseudomonadati</taxon>
        <taxon>Pseudomonadota</taxon>
        <taxon>Alphaproteobacteria</taxon>
        <taxon>Acetobacterales</taxon>
        <taxon>Acetobacteraceae</taxon>
        <taxon>Bombella</taxon>
    </lineage>
</organism>
<reference evidence="8 9" key="1">
    <citation type="journal article" date="2016" name="PLoS ONE">
        <title>Whole-Genome Sequence Analysis of Bombella intestini LMG 28161T, a Novel Acetic Acid Bacterium Isolated from the Crop of a Red-Tailed Bumble Bee, Bombus lapidarius.</title>
        <authorList>
            <person name="Li L."/>
            <person name="Illeghems K."/>
            <person name="Van Kerrebroeck S."/>
            <person name="Borremans W."/>
            <person name="Cleenwerck I."/>
            <person name="Smagghe G."/>
            <person name="De Vuyst L."/>
            <person name="Vandamme P."/>
        </authorList>
    </citation>
    <scope>NUCLEOTIDE SEQUENCE [LARGE SCALE GENOMIC DNA]</scope>
    <source>
        <strain evidence="8 9">R-52487</strain>
    </source>
</reference>
<dbReference type="Proteomes" id="UP000200980">
    <property type="component" value="Unassembled WGS sequence"/>
</dbReference>
<feature type="transmembrane region" description="Helical" evidence="6">
    <location>
        <begin position="90"/>
        <end position="115"/>
    </location>
</feature>
<protein>
    <submittedName>
        <fullName evidence="8">Multidrug DMT transporter permease</fullName>
    </submittedName>
</protein>
<sequence>MTRSTITGIACGAAAGALWGLSLLAPELISPFAPLQLASVRFVTYGVIALLLLAPRLKKILPHLGVAEWWGLLGLSLMGNIIYYSLLSAAVQLCGVAMPSLIVGFIPVTVTVVGALRHDSTVRLRRLVPSMVLSAGGIVCIAWQNFHNADHSQHHTSLLLQVAGLIMAACALLSWTGFVVKNANWLKRLEHLSNNDWNLLTGLVTGGLALLMLPLAFLLPQHLPTTGWAHFLMIACGIGLMASVVANAFWNTMTRLLPLTMVGQMILFETLFSLFYGFLWEQRFPTLLEGCAIALAISGVISCVKAHGPAKHS</sequence>
<evidence type="ECO:0000256" key="4">
    <source>
        <dbReference type="ARBA" id="ARBA00022989"/>
    </source>
</evidence>
<comment type="subcellular location">
    <subcellularLocation>
        <location evidence="1">Cell membrane</location>
        <topology evidence="1">Multi-pass membrane protein</topology>
    </subcellularLocation>
</comment>
<dbReference type="InterPro" id="IPR050638">
    <property type="entry name" value="AA-Vitamin_Transporters"/>
</dbReference>
<evidence type="ECO:0000256" key="6">
    <source>
        <dbReference type="SAM" id="Phobius"/>
    </source>
</evidence>
<feature type="domain" description="EamA" evidence="7">
    <location>
        <begin position="7"/>
        <end position="141"/>
    </location>
</feature>
<evidence type="ECO:0000256" key="2">
    <source>
        <dbReference type="ARBA" id="ARBA00022475"/>
    </source>
</evidence>
<keyword evidence="2" id="KW-1003">Cell membrane</keyword>
<dbReference type="InterPro" id="IPR037185">
    <property type="entry name" value="EmrE-like"/>
</dbReference>
<dbReference type="GO" id="GO:0005886">
    <property type="term" value="C:plasma membrane"/>
    <property type="evidence" value="ECO:0007669"/>
    <property type="project" value="UniProtKB-SubCell"/>
</dbReference>